<evidence type="ECO:0000313" key="2">
    <source>
        <dbReference type="EMBL" id="ACT18348.1"/>
    </source>
</evidence>
<protein>
    <submittedName>
        <fullName evidence="2">Uncharacterized protein</fullName>
    </submittedName>
</protein>
<feature type="region of interest" description="Disordered" evidence="1">
    <location>
        <begin position="69"/>
        <end position="88"/>
    </location>
</feature>
<feature type="compositionally biased region" description="Basic and acidic residues" evidence="1">
    <location>
        <begin position="69"/>
        <end position="79"/>
    </location>
</feature>
<name>C6DYR4_GEOSM</name>
<dbReference type="EMBL" id="CP001661">
    <property type="protein sequence ID" value="ACT18348.1"/>
    <property type="molecule type" value="Genomic_DNA"/>
</dbReference>
<organism evidence="2">
    <name type="scientific">Geobacter sp. (strain M21)</name>
    <dbReference type="NCBI Taxonomy" id="443144"/>
    <lineage>
        <taxon>Bacteria</taxon>
        <taxon>Pseudomonadati</taxon>
        <taxon>Thermodesulfobacteriota</taxon>
        <taxon>Desulfuromonadia</taxon>
        <taxon>Geobacterales</taxon>
        <taxon>Geobacteraceae</taxon>
        <taxon>Geobacter</taxon>
    </lineage>
</organism>
<sequence>MYLTNCKDHRQRTDNGIVGVTWENNNLAQYLDNHLAGDVVIFLEKLLQELQEDQDVVRRIEGIGAKETKVKEHPTRDRALGIPERIMA</sequence>
<proteinExistence type="predicted"/>
<accession>C6DYR4</accession>
<gene>
    <name evidence="2" type="ordered locus">GM21_2300</name>
</gene>
<dbReference type="HOGENOM" id="CLU_2464653_0_0_7"/>
<dbReference type="KEGG" id="gem:GM21_2300"/>
<reference evidence="2" key="1">
    <citation type="submission" date="2009-07" db="EMBL/GenBank/DDBJ databases">
        <title>Complete sequence of Geobacter sp. M21.</title>
        <authorList>
            <consortium name="US DOE Joint Genome Institute"/>
            <person name="Lucas S."/>
            <person name="Copeland A."/>
            <person name="Lapidus A."/>
            <person name="Glavina del Rio T."/>
            <person name="Dalin E."/>
            <person name="Tice H."/>
            <person name="Bruce D."/>
            <person name="Goodwin L."/>
            <person name="Pitluck S."/>
            <person name="Saunders E."/>
            <person name="Brettin T."/>
            <person name="Detter J.C."/>
            <person name="Han C."/>
            <person name="Larimer F."/>
            <person name="Land M."/>
            <person name="Hauser L."/>
            <person name="Kyrpides N."/>
            <person name="Ovchinnikova G."/>
            <person name="Lovley D."/>
        </authorList>
    </citation>
    <scope>NUCLEOTIDE SEQUENCE [LARGE SCALE GENOMIC DNA]</scope>
    <source>
        <strain evidence="2">M21</strain>
    </source>
</reference>
<dbReference type="AlphaFoldDB" id="C6DYR4"/>
<evidence type="ECO:0000256" key="1">
    <source>
        <dbReference type="SAM" id="MobiDB-lite"/>
    </source>
</evidence>